<organism evidence="5 6">
    <name type="scientific">Thanatephorus cucumeris (strain AG1-IA)</name>
    <name type="common">Rice sheath blight fungus</name>
    <name type="synonym">Rhizoctonia solani</name>
    <dbReference type="NCBI Taxonomy" id="983506"/>
    <lineage>
        <taxon>Eukaryota</taxon>
        <taxon>Fungi</taxon>
        <taxon>Dikarya</taxon>
        <taxon>Basidiomycota</taxon>
        <taxon>Agaricomycotina</taxon>
        <taxon>Agaricomycetes</taxon>
        <taxon>Cantharellales</taxon>
        <taxon>Ceratobasidiaceae</taxon>
        <taxon>Rhizoctonia</taxon>
        <taxon>Rhizoctonia solani AG-1</taxon>
    </lineage>
</organism>
<dbReference type="Gene3D" id="1.25.40.10">
    <property type="entry name" value="Tetratricopeptide repeat domain"/>
    <property type="match status" value="4"/>
</dbReference>
<feature type="compositionally biased region" description="Basic residues" evidence="3">
    <location>
        <begin position="1525"/>
        <end position="1534"/>
    </location>
</feature>
<feature type="compositionally biased region" description="Polar residues" evidence="3">
    <location>
        <begin position="1504"/>
        <end position="1513"/>
    </location>
</feature>
<keyword evidence="1" id="KW-0802">TPR repeat</keyword>
<gene>
    <name evidence="5" type="ORF">AG1IA_08403</name>
</gene>
<evidence type="ECO:0000259" key="4">
    <source>
        <dbReference type="Pfam" id="PF12770"/>
    </source>
</evidence>
<sequence length="1636" mass="182010">MAAEGYGSASSSGDGINYMVQDNLSYRRTPSLTFSCARLGEVNWRKTGTNLRKFRGGYQNYQNAEVIVDLLVTQLAEEAACTLENRNLSLEVLLQLVDILESQPHYTGRVRCIDLVIRCQSQAELLVDDDSQRGGLISNLGTSYLNRFRLSRNQEDLSTSIAHHLKALQSVPREHENTPIIMHSLGNSYCTQFRLTYNRNDIDKSIDFYTKAINLTHQGHPYRAGQIANIEKAIELQKQGLKIATPNDPSIHGWLYNLGISYKSRFTRLCDLKDANEAIEHLTQSIGYMPKDHPNKPASLTLLGDVYQSRFDHGGNLADINLAIEYQTRAVVSIPGGDIQSFFRLGRLGSSYMSRFKWFGAEEDIQKAIELLAKALALKPSNLEDMDLLVSLGNTYSLRFEYLGQLSDVNEAINHLIQAETLASERHIAMSDILTSLGNTYFRRFIRLRRSEDIDKALEYQVRALGLQSQHYAGEGLILNNLGTIHTERFRCSKKQVDANNALECLTKAISFISEDHPAMPGVLHSLANLYISRLQLDPTLEGIDTAINYQTQAVALTPEGHAQLPNFTNSLGLLYHYRYEKQGKLEDIDQAIHWQARSVMLTPNEHARVPIWLMALGNSFYIRSFNERDYVSFSSAIECYRKCAQHSTLFPEMQLEAAIKWANCVSDPNVPVPEDWCLEAYQTAMDLVPHVVWLGTKIVKRYTDAQKIKDLASNAAAVAIRAAKYDLALEWLEEGRSVIWNQILQLRDPFDDLVAIDPLIAENLHRVAKELYNNGSTLEMHSDPLKDFGAQEKAIQNHHRLAENYQALVAAARKLPGLQGFLRHAKASTLAGVARSGPLVVLNVSRFRCDALVIRPSTDQITHVALPELSLNTVNSARNAIVQSLRRNHVRDRGMKPRPKAEDENKDTFEDVLVMLWKCVAKPVLDALGYMPNTEELPRITWCATGALSFLPIHASGYYDRPDAKLSDYAVSSYTPTLSILLSAMSSSSELPHGILAVGQESTPRATPLPGTKKELENIKRYINEPLVYSQLEGHDATSHSVLSEMENHGWVHFACHAHQNAYNPIKSGFLLHKDTLYLEQIARVSFQNKGLAFLSACQTATGDQELPDESVHLASGMLMAGYSSVIATMWSIIDEDAPLIADEVYARVLEGGRMNTGGSARALHHAVCRLREKVGDKSFTRWKYGIYSLDTIIKTVTVQFGEKLLATSPPLTIRKVLIDRREHTISISVTKLTFKLRSTPVAHYSITKGVMSSQCTTTNGLCHRGYDLYHVIDDSFISPTATQGAYNSTIITLTSHIFPPTTMIPLIPSRLACHRRGRLFPLRLLHVLDSRLHCLRVRARLILKLSLLDDCRLKSRGWCPKSRRSGNVEYKLKLTPSPERLTRLITQLKWRLLEGGGQALYEIGVGDGGQLVGLPRHEMEGSLDTLEKMAGELGATVVILREIAVPHGVGPHVGSEEADARLLATPDIARSTCASISAGSGDDELEAFSLELDTEDSKLVSTSWHAQTQTRLPEPNWPNKEGRRGKKAEHKKMRRAVKRSVNAAFATQSRLPPGSLGVPGVVIPDAVPPALGIPEVVVDASLADLDVAVPFEPTQQVPKLACDPDEVIIVEALVVRKLALEEAFLDFGGFSVLG</sequence>
<proteinExistence type="inferred from homology"/>
<protein>
    <submittedName>
        <fullName evidence="5">CHAT domain-containing protein</fullName>
    </submittedName>
</protein>
<dbReference type="OrthoDB" id="9991317at2759"/>
<dbReference type="Pfam" id="PF12770">
    <property type="entry name" value="CHAT"/>
    <property type="match status" value="1"/>
</dbReference>
<reference evidence="5 6" key="1">
    <citation type="journal article" date="2013" name="Nat. Commun.">
        <title>The evolution and pathogenic mechanisms of the rice sheath blight pathogen.</title>
        <authorList>
            <person name="Zheng A."/>
            <person name="Lin R."/>
            <person name="Xu L."/>
            <person name="Qin P."/>
            <person name="Tang C."/>
            <person name="Ai P."/>
            <person name="Zhang D."/>
            <person name="Liu Y."/>
            <person name="Sun Z."/>
            <person name="Feng H."/>
            <person name="Wang Y."/>
            <person name="Chen Y."/>
            <person name="Liang X."/>
            <person name="Fu R."/>
            <person name="Li Q."/>
            <person name="Zhang J."/>
            <person name="Yu X."/>
            <person name="Xie Z."/>
            <person name="Ding L."/>
            <person name="Guan P."/>
            <person name="Tang J."/>
            <person name="Liang Y."/>
            <person name="Wang S."/>
            <person name="Deng Q."/>
            <person name="Li S."/>
            <person name="Zhu J."/>
            <person name="Wang L."/>
            <person name="Liu H."/>
            <person name="Li P."/>
        </authorList>
    </citation>
    <scope>NUCLEOTIDE SEQUENCE [LARGE SCALE GENOMIC DNA]</scope>
    <source>
        <strain evidence="6">AG-1 IA</strain>
    </source>
</reference>
<accession>L8WL72</accession>
<comment type="similarity">
    <text evidence="2">Belongs to the APC3/CDC27 family.</text>
</comment>
<dbReference type="OMA" id="SERHIAM"/>
<dbReference type="Proteomes" id="UP000011668">
    <property type="component" value="Unassembled WGS sequence"/>
</dbReference>
<dbReference type="GO" id="GO:0005680">
    <property type="term" value="C:anaphase-promoting complex"/>
    <property type="evidence" value="ECO:0007669"/>
    <property type="project" value="UniProtKB-ARBA"/>
</dbReference>
<evidence type="ECO:0000256" key="1">
    <source>
        <dbReference type="ARBA" id="ARBA00022803"/>
    </source>
</evidence>
<feature type="domain" description="CHAT" evidence="4">
    <location>
        <begin position="916"/>
        <end position="1177"/>
    </location>
</feature>
<evidence type="ECO:0000256" key="2">
    <source>
        <dbReference type="ARBA" id="ARBA00038210"/>
    </source>
</evidence>
<dbReference type="STRING" id="983506.L8WL72"/>
<evidence type="ECO:0000313" key="6">
    <source>
        <dbReference type="Proteomes" id="UP000011668"/>
    </source>
</evidence>
<dbReference type="HOGENOM" id="CLU_242995_0_0_1"/>
<dbReference type="InterPro" id="IPR024983">
    <property type="entry name" value="CHAT_dom"/>
</dbReference>
<dbReference type="PANTHER" id="PTHR12558">
    <property type="entry name" value="CELL DIVISION CYCLE 16,23,27"/>
    <property type="match status" value="1"/>
</dbReference>
<dbReference type="InterPro" id="IPR011990">
    <property type="entry name" value="TPR-like_helical_dom_sf"/>
</dbReference>
<dbReference type="PANTHER" id="PTHR12558:SF13">
    <property type="entry name" value="CELL DIVISION CYCLE PROTEIN 27 HOMOLOG"/>
    <property type="match status" value="1"/>
</dbReference>
<keyword evidence="6" id="KW-1185">Reference proteome</keyword>
<dbReference type="SUPFAM" id="SSF81901">
    <property type="entry name" value="HCP-like"/>
    <property type="match status" value="1"/>
</dbReference>
<dbReference type="EMBL" id="AFRT01002583">
    <property type="protein sequence ID" value="ELU37568.1"/>
    <property type="molecule type" value="Genomic_DNA"/>
</dbReference>
<dbReference type="SUPFAM" id="SSF48452">
    <property type="entry name" value="TPR-like"/>
    <property type="match status" value="1"/>
</dbReference>
<feature type="region of interest" description="Disordered" evidence="3">
    <location>
        <begin position="1504"/>
        <end position="1534"/>
    </location>
</feature>
<evidence type="ECO:0000313" key="5">
    <source>
        <dbReference type="EMBL" id="ELU37568.1"/>
    </source>
</evidence>
<name>L8WL72_THACA</name>
<evidence type="ECO:0000256" key="3">
    <source>
        <dbReference type="SAM" id="MobiDB-lite"/>
    </source>
</evidence>
<comment type="caution">
    <text evidence="5">The sequence shown here is derived from an EMBL/GenBank/DDBJ whole genome shotgun (WGS) entry which is preliminary data.</text>
</comment>